<dbReference type="PANTHER" id="PTHR45653">
    <property type="entry name" value="DEDICATOR OF CYTOKINESIS"/>
    <property type="match status" value="1"/>
</dbReference>
<dbReference type="GO" id="GO:0005737">
    <property type="term" value="C:cytoplasm"/>
    <property type="evidence" value="ECO:0007669"/>
    <property type="project" value="UniProtKB-SubCell"/>
</dbReference>
<comment type="subcellular location">
    <subcellularLocation>
        <location evidence="1">Cytoplasm</location>
    </subcellularLocation>
</comment>
<dbReference type="Pfam" id="PF16172">
    <property type="entry name" value="DOCK_N"/>
    <property type="match status" value="1"/>
</dbReference>
<dbReference type="GO" id="GO:0016477">
    <property type="term" value="P:cell migration"/>
    <property type="evidence" value="ECO:0007669"/>
    <property type="project" value="TreeGrafter"/>
</dbReference>
<evidence type="ECO:0000256" key="4">
    <source>
        <dbReference type="ARBA" id="ARBA00022658"/>
    </source>
</evidence>
<dbReference type="Gene3D" id="1.25.40.410">
    <property type="match status" value="1"/>
</dbReference>
<evidence type="ECO:0000259" key="7">
    <source>
        <dbReference type="PROSITE" id="PS51651"/>
    </source>
</evidence>
<accession>A0A1I7XV93</accession>
<organism evidence="8 9">
    <name type="scientific">Heterorhabditis bacteriophora</name>
    <name type="common">Entomopathogenic nematode worm</name>
    <dbReference type="NCBI Taxonomy" id="37862"/>
    <lineage>
        <taxon>Eukaryota</taxon>
        <taxon>Metazoa</taxon>
        <taxon>Ecdysozoa</taxon>
        <taxon>Nematoda</taxon>
        <taxon>Chromadorea</taxon>
        <taxon>Rhabditida</taxon>
        <taxon>Rhabditina</taxon>
        <taxon>Rhabditomorpha</taxon>
        <taxon>Strongyloidea</taxon>
        <taxon>Heterorhabditidae</taxon>
        <taxon>Heterorhabditis</taxon>
    </lineage>
</organism>
<name>A0A1I7XV93_HETBA</name>
<dbReference type="Pfam" id="PF14429">
    <property type="entry name" value="DOCK-C2"/>
    <property type="match status" value="1"/>
</dbReference>
<keyword evidence="8" id="KW-1185">Reference proteome</keyword>
<dbReference type="GO" id="GO:0005886">
    <property type="term" value="C:plasma membrane"/>
    <property type="evidence" value="ECO:0007669"/>
    <property type="project" value="TreeGrafter"/>
</dbReference>
<dbReference type="InterPro" id="IPR016024">
    <property type="entry name" value="ARM-type_fold"/>
</dbReference>
<evidence type="ECO:0000313" key="9">
    <source>
        <dbReference type="WBParaSite" id="Hba_21262"/>
    </source>
</evidence>
<dbReference type="Pfam" id="PF06920">
    <property type="entry name" value="DHR-2_Lobe_A"/>
    <property type="match status" value="1"/>
</dbReference>
<dbReference type="PROSITE" id="PS51650">
    <property type="entry name" value="C2_DOCK"/>
    <property type="match status" value="1"/>
</dbReference>
<dbReference type="Gene3D" id="1.20.58.740">
    <property type="match status" value="1"/>
</dbReference>
<dbReference type="PANTHER" id="PTHR45653:SF10">
    <property type="entry name" value="MYOBLAST CITY, ISOFORM B"/>
    <property type="match status" value="1"/>
</dbReference>
<dbReference type="GO" id="GO:0007520">
    <property type="term" value="P:myoblast fusion"/>
    <property type="evidence" value="ECO:0007669"/>
    <property type="project" value="TreeGrafter"/>
</dbReference>
<dbReference type="InterPro" id="IPR042455">
    <property type="entry name" value="DOCK_N_sub1"/>
</dbReference>
<dbReference type="GO" id="GO:0007264">
    <property type="term" value="P:small GTPase-mediated signal transduction"/>
    <property type="evidence" value="ECO:0007669"/>
    <property type="project" value="InterPro"/>
</dbReference>
<dbReference type="GO" id="GO:0031267">
    <property type="term" value="F:small GTPase binding"/>
    <property type="evidence" value="ECO:0007669"/>
    <property type="project" value="TreeGrafter"/>
</dbReference>
<dbReference type="Gene3D" id="2.60.40.150">
    <property type="entry name" value="C2 domain"/>
    <property type="match status" value="1"/>
</dbReference>
<dbReference type="Gene3D" id="1.20.1270.350">
    <property type="entry name" value="Dedicator of cytokinesis N-terminal subdomain"/>
    <property type="match status" value="1"/>
</dbReference>
<evidence type="ECO:0000256" key="3">
    <source>
        <dbReference type="ARBA" id="ARBA00022553"/>
    </source>
</evidence>
<proteinExistence type="inferred from homology"/>
<reference evidence="9" key="1">
    <citation type="submission" date="2016-11" db="UniProtKB">
        <authorList>
            <consortium name="WormBaseParasite"/>
        </authorList>
    </citation>
    <scope>IDENTIFICATION</scope>
</reference>
<dbReference type="InterPro" id="IPR035892">
    <property type="entry name" value="C2_domain_sf"/>
</dbReference>
<dbReference type="InterPro" id="IPR043161">
    <property type="entry name" value="DOCK_C_lobe_A"/>
</dbReference>
<feature type="domain" description="C2 DOCK-type" evidence="6">
    <location>
        <begin position="356"/>
        <end position="478"/>
    </location>
</feature>
<dbReference type="GO" id="GO:0005085">
    <property type="term" value="F:guanyl-nucleotide exchange factor activity"/>
    <property type="evidence" value="ECO:0007669"/>
    <property type="project" value="UniProtKB-KW"/>
</dbReference>
<keyword evidence="3" id="KW-0597">Phosphoprotein</keyword>
<dbReference type="InterPro" id="IPR046769">
    <property type="entry name" value="DOCKER_Lobe_A"/>
</dbReference>
<dbReference type="Proteomes" id="UP000095283">
    <property type="component" value="Unplaced"/>
</dbReference>
<dbReference type="PROSITE" id="PS51651">
    <property type="entry name" value="DOCKER"/>
    <property type="match status" value="1"/>
</dbReference>
<dbReference type="InterPro" id="IPR043162">
    <property type="entry name" value="DOCK_C_lobe_C"/>
</dbReference>
<dbReference type="SUPFAM" id="SSF48371">
    <property type="entry name" value="ARM repeat"/>
    <property type="match status" value="1"/>
</dbReference>
<evidence type="ECO:0000313" key="8">
    <source>
        <dbReference type="Proteomes" id="UP000095283"/>
    </source>
</evidence>
<dbReference type="InterPro" id="IPR027007">
    <property type="entry name" value="C2_DOCK-type_domain"/>
</dbReference>
<feature type="domain" description="DOCKER" evidence="7">
    <location>
        <begin position="1066"/>
        <end position="1327"/>
    </location>
</feature>
<dbReference type="WBParaSite" id="Hba_21262">
    <property type="protein sequence ID" value="Hba_21262"/>
    <property type="gene ID" value="Hba_21262"/>
</dbReference>
<sequence>MAQCSFEPDDNLLNQASEQRIPCGFLKLITGDRICVYSDYEGWGFGSQTGVKGESGLFPLEAVHFVQKQSQTDFITEGSSLVEEINEVTQKWWARIKDIYSKHTEMHYLDEVLDFIDEMLSARKKILSGGVPSEELNSLRIQLSRKIDRGNMLLSLNVTVRKENGVPFDPEAISILQTYQEHRKAHKKIGTDVKDQSDFTFEAFSVVLRVQSIELHMKYNCEISMVLYDLDSKRFITDTFTFVWKSNEKSTRDLNIRALFTNFFREDIGRRLVLVTRVAHIAPIESSSSTLKKNHEPGPPSLYCRQGSLTNPYPYAYYVFMTSILVYAFDFLDLTTIFENPQPSNDAKDKCFETISASGVKWSSDYRSFVHFHEDKPHWFENVKIKLSEDTSRDLHLRITFYSRKPYDKGKPEKGPFAMAHVRLLWNAALLPNGDHELLVYKIESSNYDDTNTGYLPLPQTRKTSSPNLVTSLAALASPVGDTENEMVRFLCPLLDALFEMWEERDQLELPVFDAIVSVLRLTDEQRHSKSSEILKKYMDRFPYSEAAIKLMRCLNHYIASAATSNNEKTRNSLKVMGHVFRTVIQSKKSGDSFSSENLFSTKFRDNLESVLESLIGLMGESRERMAVQNTALKHLPSIIDPISLSGAYEPTNLCKFLIRVIHGFGKNIVARERLGFVAHLIETHLFEIPACRSLLLPRCLDLVLVHLDPDCCEEKEFVERANECVSIMGNLVERLFPSVISPPTSSYGTDEELNLIINIMYRSIVQAMAHISRYNAATDELRGQFFALILALLNKMSAQIFGQYIENRSTDIDKMDFLMEMVQMIRDLLCKCPFPTTWQHMIMLQNKTVHKALRFVMSAIQGYFSNEKGSFYSDIWQEYMLTMVCFVTQPPLQSSDEWLRDETDVRFQLRKAAAKDLRSMWFRLTPSQKMEYIPRLVGAFLKVALVEDDETRDATIPIFFDMMQCEYHSCIEDNKSFKKFWDELITQLDCLVGQGKGTRAFQEHFIRILTSQCQSDKELWDGGGRDFISRVDHLLNHLFEYRLVRETSDCMENGMNRTVQLLRYYEKYGHHDLYITYVYKLYDLHMIYQNEIEAAKTLMLHANTLSWDEVELDESLVSRRLNRQCATQRQLKDRLLSEAADLFAQGEMWEDAIHILRELVPVYEKTYVDYDKLASLMICNVDPISLSCPFDDAHVNPSIKDYYRHYNIRDFEYSRLEERKDTKWTIVEDSEVMRTWIIKRRLVTSERLPGILRFSQVISTSAAIPVNPLRRSVEQMQRKNKELMETALLVLHDRLHAVKKLSGEILGVVRPAVMGGIKNYEVTKPI</sequence>
<evidence type="ECO:0000256" key="5">
    <source>
        <dbReference type="PROSITE-ProRule" id="PRU00983"/>
    </source>
</evidence>
<keyword evidence="4" id="KW-0344">Guanine-nucleotide releasing factor</keyword>
<evidence type="ECO:0000256" key="1">
    <source>
        <dbReference type="ARBA" id="ARBA00004496"/>
    </source>
</evidence>
<dbReference type="InterPro" id="IPR032376">
    <property type="entry name" value="DOCK_N"/>
</dbReference>
<comment type="similarity">
    <text evidence="5">Belongs to the DOCK family.</text>
</comment>
<dbReference type="InterPro" id="IPR026791">
    <property type="entry name" value="DOCK"/>
</dbReference>
<keyword evidence="2" id="KW-0963">Cytoplasm</keyword>
<dbReference type="InterPro" id="IPR056372">
    <property type="entry name" value="TPR_DOCK"/>
</dbReference>
<dbReference type="Pfam" id="PF23554">
    <property type="entry name" value="TPR_DOCK"/>
    <property type="match status" value="1"/>
</dbReference>
<evidence type="ECO:0000259" key="6">
    <source>
        <dbReference type="PROSITE" id="PS51650"/>
    </source>
</evidence>
<protein>
    <submittedName>
        <fullName evidence="9">SH3 domain-containing protein</fullName>
    </submittedName>
</protein>
<evidence type="ECO:0000256" key="2">
    <source>
        <dbReference type="ARBA" id="ARBA00022490"/>
    </source>
</evidence>
<dbReference type="InterPro" id="IPR027357">
    <property type="entry name" value="DOCKER_dom"/>
</dbReference>